<dbReference type="PROSITE" id="PS50263">
    <property type="entry name" value="CN_HYDROLASE"/>
    <property type="match status" value="1"/>
</dbReference>
<feature type="transmembrane region" description="Helical" evidence="9">
    <location>
        <begin position="174"/>
        <end position="195"/>
    </location>
</feature>
<dbReference type="NCBIfam" id="TIGR00546">
    <property type="entry name" value="lnt"/>
    <property type="match status" value="1"/>
</dbReference>
<dbReference type="EMBL" id="CP060783">
    <property type="protein sequence ID" value="QNP50473.1"/>
    <property type="molecule type" value="Genomic_DNA"/>
</dbReference>
<feature type="transmembrane region" description="Helical" evidence="9">
    <location>
        <begin position="18"/>
        <end position="39"/>
    </location>
</feature>
<keyword evidence="7 9" id="KW-0472">Membrane</keyword>
<accession>A0A7H0GQA7</accession>
<comment type="catalytic activity">
    <reaction evidence="9">
        <text>N-terminal S-1,2-diacyl-sn-glyceryl-L-cysteinyl-[lipoprotein] + a glycerophospholipid = N-acyl-S-1,2-diacyl-sn-glyceryl-L-cysteinyl-[lipoprotein] + a 2-acyl-sn-glycero-3-phospholipid + H(+)</text>
        <dbReference type="Rhea" id="RHEA:48228"/>
        <dbReference type="Rhea" id="RHEA-COMP:14681"/>
        <dbReference type="Rhea" id="RHEA-COMP:14684"/>
        <dbReference type="ChEBI" id="CHEBI:15378"/>
        <dbReference type="ChEBI" id="CHEBI:136912"/>
        <dbReference type="ChEBI" id="CHEBI:140656"/>
        <dbReference type="ChEBI" id="CHEBI:140657"/>
        <dbReference type="ChEBI" id="CHEBI:140660"/>
        <dbReference type="EC" id="2.3.1.269"/>
    </reaction>
</comment>
<evidence type="ECO:0000313" key="12">
    <source>
        <dbReference type="Proteomes" id="UP000516028"/>
    </source>
</evidence>
<dbReference type="HAMAP" id="MF_01148">
    <property type="entry name" value="Lnt"/>
    <property type="match status" value="1"/>
</dbReference>
<keyword evidence="12" id="KW-1185">Reference proteome</keyword>
<evidence type="ECO:0000313" key="11">
    <source>
        <dbReference type="EMBL" id="QNP50473.1"/>
    </source>
</evidence>
<dbReference type="Proteomes" id="UP000516028">
    <property type="component" value="Chromosome"/>
</dbReference>
<dbReference type="SUPFAM" id="SSF56317">
    <property type="entry name" value="Carbon-nitrogen hydrolase"/>
    <property type="match status" value="1"/>
</dbReference>
<organism evidence="11 12">
    <name type="scientific">Diaphorobacter aerolatus</name>
    <dbReference type="NCBI Taxonomy" id="1288495"/>
    <lineage>
        <taxon>Bacteria</taxon>
        <taxon>Pseudomonadati</taxon>
        <taxon>Pseudomonadota</taxon>
        <taxon>Betaproteobacteria</taxon>
        <taxon>Burkholderiales</taxon>
        <taxon>Comamonadaceae</taxon>
        <taxon>Diaphorobacter</taxon>
    </lineage>
</organism>
<keyword evidence="3 9" id="KW-1003">Cell membrane</keyword>
<feature type="transmembrane region" description="Helical" evidence="9">
    <location>
        <begin position="101"/>
        <end position="124"/>
    </location>
</feature>
<dbReference type="EC" id="2.3.1.269" evidence="9"/>
<reference evidence="11 12" key="1">
    <citation type="submission" date="2020-08" db="EMBL/GenBank/DDBJ databases">
        <title>Genome sequence of Diaphorobacter aerolatus KACC 16536T.</title>
        <authorList>
            <person name="Hyun D.-W."/>
            <person name="Bae J.-W."/>
        </authorList>
    </citation>
    <scope>NUCLEOTIDE SEQUENCE [LARGE SCALE GENOMIC DNA]</scope>
    <source>
        <strain evidence="11 12">KACC 16536</strain>
    </source>
</reference>
<dbReference type="CDD" id="cd07571">
    <property type="entry name" value="ALP_N-acyl_transferase"/>
    <property type="match status" value="1"/>
</dbReference>
<dbReference type="GO" id="GO:0016410">
    <property type="term" value="F:N-acyltransferase activity"/>
    <property type="evidence" value="ECO:0007669"/>
    <property type="project" value="UniProtKB-UniRule"/>
</dbReference>
<evidence type="ECO:0000256" key="6">
    <source>
        <dbReference type="ARBA" id="ARBA00022989"/>
    </source>
</evidence>
<keyword evidence="6 9" id="KW-1133">Transmembrane helix</keyword>
<evidence type="ECO:0000256" key="5">
    <source>
        <dbReference type="ARBA" id="ARBA00022692"/>
    </source>
</evidence>
<evidence type="ECO:0000256" key="4">
    <source>
        <dbReference type="ARBA" id="ARBA00022679"/>
    </source>
</evidence>
<gene>
    <name evidence="9 11" type="primary">lnt</name>
    <name evidence="11" type="ORF">H9K75_09085</name>
</gene>
<dbReference type="PANTHER" id="PTHR38686">
    <property type="entry name" value="APOLIPOPROTEIN N-ACYLTRANSFERASE"/>
    <property type="match status" value="1"/>
</dbReference>
<evidence type="ECO:0000256" key="1">
    <source>
        <dbReference type="ARBA" id="ARBA00004651"/>
    </source>
</evidence>
<dbReference type="KEGG" id="daer:H9K75_09085"/>
<dbReference type="PANTHER" id="PTHR38686:SF1">
    <property type="entry name" value="APOLIPOPROTEIN N-ACYLTRANSFERASE"/>
    <property type="match status" value="1"/>
</dbReference>
<sequence length="558" mass="61444">MVHDDPAAPRATGVRGPWWLWPLVALAGVAQALSLAWPWGGQPLWWLQLASLAVFVHAILRVATPRRAGFMAWVFATAWLCGTFWWLYISMHTYGGLAAPLAVLAVVGLAAFLGSYYAIAVWWFRKRLPHSRLRAAVLFAALWLLAELARGQWWTGFPWGAIGYAHVDGPLAALARYVGVYGICFAAAFLAASAAMWRTEDSHNQKWWIAVAGVLMVLGGVASQRQTGLKTLEASHLSAPMSLALMQGQIPQDEKFQPGSGIPLALEWYAGRLNEARAQLVVAPETAIPLLPQQLPPGYLEAISARYSQPGGEQALLVGIPLGNFTEGYTNSVYGFAPGMQQPYQYDKHHLVPFGEFIPPFFRWFTEMMNIPLGDFNRGHIGQPSFVWKGERIAPNICYEDLFGEELGARFVDATQAPTFMVNLSNIGWFGNSVAIDQHLAISRMRSLEFERPMVRATNTGATAVIDHRGQVTDRLENTQRGVLLTQVRGVSGAVTPFAWWVGRLGLWPFWGWGCSGGAARVARAPGRRAGALAIMGQRFEVLYQFLGRLLQSGDCKP</sequence>
<dbReference type="UniPathway" id="UPA00666"/>
<evidence type="ECO:0000259" key="10">
    <source>
        <dbReference type="PROSITE" id="PS50263"/>
    </source>
</evidence>
<feature type="transmembrane region" description="Helical" evidence="9">
    <location>
        <begin position="70"/>
        <end position="89"/>
    </location>
</feature>
<evidence type="ECO:0000256" key="3">
    <source>
        <dbReference type="ARBA" id="ARBA00022475"/>
    </source>
</evidence>
<comment type="similarity">
    <text evidence="2 9">Belongs to the CN hydrolase family. Apolipoprotein N-acyltransferase subfamily.</text>
</comment>
<dbReference type="InterPro" id="IPR045378">
    <property type="entry name" value="LNT_N"/>
</dbReference>
<comment type="function">
    <text evidence="9">Catalyzes the phospholipid dependent N-acylation of the N-terminal cysteine of apolipoprotein, the last step in lipoprotein maturation.</text>
</comment>
<feature type="transmembrane region" description="Helical" evidence="9">
    <location>
        <begin position="45"/>
        <end position="63"/>
    </location>
</feature>
<keyword evidence="4 9" id="KW-0808">Transferase</keyword>
<proteinExistence type="inferred from homology"/>
<name>A0A7H0GQA7_9BURK</name>
<dbReference type="InterPro" id="IPR004563">
    <property type="entry name" value="Apolipo_AcylTrfase"/>
</dbReference>
<keyword evidence="8 9" id="KW-0012">Acyltransferase</keyword>
<feature type="transmembrane region" description="Helical" evidence="9">
    <location>
        <begin position="136"/>
        <end position="154"/>
    </location>
</feature>
<evidence type="ECO:0000256" key="7">
    <source>
        <dbReference type="ARBA" id="ARBA00023136"/>
    </source>
</evidence>
<keyword evidence="5 9" id="KW-0812">Transmembrane</keyword>
<dbReference type="Gene3D" id="3.60.110.10">
    <property type="entry name" value="Carbon-nitrogen hydrolase"/>
    <property type="match status" value="1"/>
</dbReference>
<dbReference type="Pfam" id="PF20154">
    <property type="entry name" value="LNT_N"/>
    <property type="match status" value="1"/>
</dbReference>
<feature type="transmembrane region" description="Helical" evidence="9">
    <location>
        <begin position="207"/>
        <end position="223"/>
    </location>
</feature>
<comment type="pathway">
    <text evidence="9">Protein modification; lipoprotein biosynthesis (N-acyl transfer).</text>
</comment>
<keyword evidence="11" id="KW-0449">Lipoprotein</keyword>
<dbReference type="Pfam" id="PF00795">
    <property type="entry name" value="CN_hydrolase"/>
    <property type="match status" value="1"/>
</dbReference>
<dbReference type="InterPro" id="IPR003010">
    <property type="entry name" value="C-N_Hydrolase"/>
</dbReference>
<dbReference type="GO" id="GO:0042158">
    <property type="term" value="P:lipoprotein biosynthetic process"/>
    <property type="evidence" value="ECO:0007669"/>
    <property type="project" value="UniProtKB-UniRule"/>
</dbReference>
<dbReference type="InterPro" id="IPR036526">
    <property type="entry name" value="C-N_Hydrolase_sf"/>
</dbReference>
<protein>
    <recommendedName>
        <fullName evidence="9">Apolipoprotein N-acyltransferase</fullName>
        <shortName evidence="9">ALP N-acyltransferase</shortName>
        <ecNumber evidence="9">2.3.1.269</ecNumber>
    </recommendedName>
</protein>
<evidence type="ECO:0000256" key="9">
    <source>
        <dbReference type="HAMAP-Rule" id="MF_01148"/>
    </source>
</evidence>
<evidence type="ECO:0000256" key="2">
    <source>
        <dbReference type="ARBA" id="ARBA00010065"/>
    </source>
</evidence>
<dbReference type="AlphaFoldDB" id="A0A7H0GQA7"/>
<dbReference type="GO" id="GO:0005886">
    <property type="term" value="C:plasma membrane"/>
    <property type="evidence" value="ECO:0007669"/>
    <property type="project" value="UniProtKB-SubCell"/>
</dbReference>
<evidence type="ECO:0000256" key="8">
    <source>
        <dbReference type="ARBA" id="ARBA00023315"/>
    </source>
</evidence>
<feature type="domain" description="CN hydrolase" evidence="10">
    <location>
        <begin position="246"/>
        <end position="490"/>
    </location>
</feature>
<comment type="subcellular location">
    <subcellularLocation>
        <location evidence="1 9">Cell membrane</location>
        <topology evidence="1 9">Multi-pass membrane protein</topology>
    </subcellularLocation>
</comment>